<comment type="catalytic activity">
    <reaction evidence="1">
        <text>Transfers a segment of a (1-&gt;4)-alpha-D-glucan chain to a primary hydroxy group in a similar glucan chain.</text>
        <dbReference type="EC" id="2.4.1.18"/>
    </reaction>
</comment>
<dbReference type="Gene3D" id="3.20.20.80">
    <property type="entry name" value="Glycosidases"/>
    <property type="match status" value="1"/>
</dbReference>
<evidence type="ECO:0000256" key="5">
    <source>
        <dbReference type="ARBA" id="ARBA00060592"/>
    </source>
</evidence>
<keyword evidence="9" id="KW-1185">Reference proteome</keyword>
<evidence type="ECO:0000256" key="3">
    <source>
        <dbReference type="ARBA" id="ARBA00012541"/>
    </source>
</evidence>
<gene>
    <name evidence="8" type="ORF">MMEN_LOCUS18168</name>
</gene>
<dbReference type="Proteomes" id="UP000677803">
    <property type="component" value="Unassembled WGS sequence"/>
</dbReference>
<dbReference type="InterPro" id="IPR013783">
    <property type="entry name" value="Ig-like_fold"/>
</dbReference>
<comment type="caution">
    <text evidence="8">The sequence shown here is derived from an EMBL/GenBank/DDBJ whole genome shotgun (WGS) entry which is preliminary data.</text>
</comment>
<protein>
    <recommendedName>
        <fullName evidence="3">1,4-alpha-glucan branching enzyme</fullName>
        <ecNumber evidence="3">2.4.1.18</ecNumber>
    </recommendedName>
</protein>
<dbReference type="SUPFAM" id="SSF81296">
    <property type="entry name" value="E set domains"/>
    <property type="match status" value="1"/>
</dbReference>
<dbReference type="GO" id="GO:0005978">
    <property type="term" value="P:glycogen biosynthetic process"/>
    <property type="evidence" value="ECO:0007669"/>
    <property type="project" value="TreeGrafter"/>
</dbReference>
<accession>A0A8S4BUI0</accession>
<evidence type="ECO:0000256" key="2">
    <source>
        <dbReference type="ARBA" id="ARBA00009000"/>
    </source>
</evidence>
<dbReference type="SMART" id="SM00642">
    <property type="entry name" value="Aamy"/>
    <property type="match status" value="1"/>
</dbReference>
<dbReference type="CDD" id="cd02854">
    <property type="entry name" value="E_set_GBE_euk_N"/>
    <property type="match status" value="1"/>
</dbReference>
<dbReference type="PANTHER" id="PTHR43651">
    <property type="entry name" value="1,4-ALPHA-GLUCAN-BRANCHING ENZYME"/>
    <property type="match status" value="1"/>
</dbReference>
<dbReference type="PANTHER" id="PTHR43651:SF3">
    <property type="entry name" value="1,4-ALPHA-GLUCAN-BRANCHING ENZYME"/>
    <property type="match status" value="1"/>
</dbReference>
<dbReference type="CDD" id="cd11321">
    <property type="entry name" value="AmyAc_bac_euk_BE"/>
    <property type="match status" value="1"/>
</dbReference>
<dbReference type="GO" id="GO:0003844">
    <property type="term" value="F:1,4-alpha-glucan branching enzyme activity"/>
    <property type="evidence" value="ECO:0007669"/>
    <property type="project" value="UniProtKB-EC"/>
</dbReference>
<evidence type="ECO:0000256" key="6">
    <source>
        <dbReference type="SAM" id="MobiDB-lite"/>
    </source>
</evidence>
<keyword evidence="4" id="KW-0808">Transferase</keyword>
<dbReference type="Gene3D" id="2.60.40.10">
    <property type="entry name" value="Immunoglobulins"/>
    <property type="match status" value="1"/>
</dbReference>
<dbReference type="AlphaFoldDB" id="A0A8S4BUI0"/>
<evidence type="ECO:0000313" key="8">
    <source>
        <dbReference type="EMBL" id="CAG6000036.1"/>
    </source>
</evidence>
<reference evidence="8" key="1">
    <citation type="submission" date="2021-05" db="EMBL/GenBank/DDBJ databases">
        <authorList>
            <person name="Tigano A."/>
        </authorList>
    </citation>
    <scope>NUCLEOTIDE SEQUENCE</scope>
</reference>
<dbReference type="InterPro" id="IPR006047">
    <property type="entry name" value="GH13_cat_dom"/>
</dbReference>
<dbReference type="GO" id="GO:0004553">
    <property type="term" value="F:hydrolase activity, hydrolyzing O-glycosyl compounds"/>
    <property type="evidence" value="ECO:0007669"/>
    <property type="project" value="InterPro"/>
</dbReference>
<organism evidence="8 9">
    <name type="scientific">Menidia menidia</name>
    <name type="common">Atlantic silverside</name>
    <dbReference type="NCBI Taxonomy" id="238744"/>
    <lineage>
        <taxon>Eukaryota</taxon>
        <taxon>Metazoa</taxon>
        <taxon>Chordata</taxon>
        <taxon>Craniata</taxon>
        <taxon>Vertebrata</taxon>
        <taxon>Euteleostomi</taxon>
        <taxon>Actinopterygii</taxon>
        <taxon>Neopterygii</taxon>
        <taxon>Teleostei</taxon>
        <taxon>Neoteleostei</taxon>
        <taxon>Acanthomorphata</taxon>
        <taxon>Ovalentaria</taxon>
        <taxon>Atherinomorphae</taxon>
        <taxon>Atheriniformes</taxon>
        <taxon>Atherinopsidae</taxon>
        <taxon>Menidiinae</taxon>
        <taxon>Menidia</taxon>
    </lineage>
</organism>
<name>A0A8S4BUI0_9TELE</name>
<dbReference type="FunFam" id="3.20.20.80:FF:000001">
    <property type="entry name" value="1,4-alpha-glucan branching enzyme"/>
    <property type="match status" value="1"/>
</dbReference>
<dbReference type="InterPro" id="IPR014756">
    <property type="entry name" value="Ig_E-set"/>
</dbReference>
<feature type="region of interest" description="Disordered" evidence="6">
    <location>
        <begin position="1"/>
        <end position="29"/>
    </location>
</feature>
<dbReference type="Pfam" id="PF02922">
    <property type="entry name" value="CBM_48"/>
    <property type="match status" value="1"/>
</dbReference>
<dbReference type="EMBL" id="CAJRST010037777">
    <property type="protein sequence ID" value="CAG6000036.1"/>
    <property type="molecule type" value="Genomic_DNA"/>
</dbReference>
<dbReference type="InterPro" id="IPR004193">
    <property type="entry name" value="Glyco_hydro_13_N"/>
</dbReference>
<sequence length="707" mass="80957">MRSRGTSVTIPEDRGQAPAPVGRTQSGAPLLISPSVTELTTPRAPFRGKRFVLRAHGHDSPRQLVFSQTTAWKMGRFQDLAARGSCEVSSSEENGDTTAAVTLKSQPGSAFTCHGAWGRARPRARALIRCFLRIQIGRARHGAGPVFCRQLLSALDWFRLGETMDDREDNVSIPAFSFLLQMDPHLKPYEKDFRRRYELLQNRLFQLEEAEGGFDQFTRSYRDFGVHRRPDNSLFFKEWAPAAEALFLTGDFNGWDKFAHPYSKKEFGKWELVLPPKPDNSPAVDHNSKLKVVVHTKSGERLYRISPWAKYVTREEKSVIYDWVHWDPPQPYVRVHPRPKRSKSLRIYEAHVGIASPEPKVASYTDFTTNVLPRIKELGYNCIQLMAVMEHAYYASFGYQITSFFAASSRYGTPDELKQLIDVAHSMGILVLLDVVHSHASQNTEDGLNRFDGTDSCFFHSPPRGEHSLWDSRLFNYGSWEVLRFLLSNLRWWMEEYCFDGFRFDGITSMLYHHHGVGTGFSGDYSEYFGLQVDEESLVYLMIANHILHTLYPDCITIAEDVSGMPALCRSVEEGGLGFDYRLAMAIPDKWIQILKEFKDEDWNMGDIVHTLTNRRYGEKCIAYAESHDQALVGDKSLAFWLMDKEMYTNMSTLIPMSHVIDRGLQLHKMIRLLTHGLGGEGYLNFMGESPWKCRQRSQQIRARINV</sequence>
<dbReference type="GO" id="GO:0005737">
    <property type="term" value="C:cytoplasm"/>
    <property type="evidence" value="ECO:0007669"/>
    <property type="project" value="TreeGrafter"/>
</dbReference>
<comment type="pathway">
    <text evidence="5">Glycan biosynthesis.</text>
</comment>
<dbReference type="Pfam" id="PF00128">
    <property type="entry name" value="Alpha-amylase"/>
    <property type="match status" value="1"/>
</dbReference>
<proteinExistence type="inferred from homology"/>
<comment type="similarity">
    <text evidence="2">Belongs to the glycosyl hydrolase 13 family. GlgB subfamily.</text>
</comment>
<evidence type="ECO:0000256" key="1">
    <source>
        <dbReference type="ARBA" id="ARBA00000826"/>
    </source>
</evidence>
<dbReference type="EC" id="2.4.1.18" evidence="3"/>
<dbReference type="SUPFAM" id="SSF51445">
    <property type="entry name" value="(Trans)glycosidases"/>
    <property type="match status" value="1"/>
</dbReference>
<evidence type="ECO:0000259" key="7">
    <source>
        <dbReference type="SMART" id="SM00642"/>
    </source>
</evidence>
<evidence type="ECO:0000256" key="4">
    <source>
        <dbReference type="ARBA" id="ARBA00022679"/>
    </source>
</evidence>
<dbReference type="InterPro" id="IPR017853">
    <property type="entry name" value="GH"/>
</dbReference>
<dbReference type="GO" id="GO:0007399">
    <property type="term" value="P:nervous system development"/>
    <property type="evidence" value="ECO:0007669"/>
    <property type="project" value="UniProtKB-ARBA"/>
</dbReference>
<dbReference type="OrthoDB" id="196493at2759"/>
<evidence type="ECO:0000313" key="9">
    <source>
        <dbReference type="Proteomes" id="UP000677803"/>
    </source>
</evidence>
<feature type="domain" description="Glycosyl hydrolase family 13 catalytic" evidence="7">
    <location>
        <begin position="361"/>
        <end position="704"/>
    </location>
</feature>